<organism evidence="5 6">
    <name type="scientific">Perkinsus chesapeaki</name>
    <name type="common">Clam parasite</name>
    <name type="synonym">Perkinsus andrewsi</name>
    <dbReference type="NCBI Taxonomy" id="330153"/>
    <lineage>
        <taxon>Eukaryota</taxon>
        <taxon>Sar</taxon>
        <taxon>Alveolata</taxon>
        <taxon>Perkinsozoa</taxon>
        <taxon>Perkinsea</taxon>
        <taxon>Perkinsida</taxon>
        <taxon>Perkinsidae</taxon>
        <taxon>Perkinsus</taxon>
    </lineage>
</organism>
<feature type="domain" description="Hint" evidence="4">
    <location>
        <begin position="461"/>
        <end position="571"/>
    </location>
</feature>
<dbReference type="GO" id="GO:0048731">
    <property type="term" value="P:system development"/>
    <property type="evidence" value="ECO:0007669"/>
    <property type="project" value="UniProtKB-ARBA"/>
</dbReference>
<dbReference type="InterPro" id="IPR036844">
    <property type="entry name" value="Hint_dom_sf"/>
</dbReference>
<dbReference type="GO" id="GO:0016540">
    <property type="term" value="P:protein autoprocessing"/>
    <property type="evidence" value="ECO:0007669"/>
    <property type="project" value="InterPro"/>
</dbReference>
<comment type="caution">
    <text evidence="5">The sequence shown here is derived from an EMBL/GenBank/DDBJ whole genome shotgun (WGS) entry which is preliminary data.</text>
</comment>
<proteinExistence type="predicted"/>
<feature type="compositionally biased region" description="Low complexity" evidence="3">
    <location>
        <begin position="15"/>
        <end position="26"/>
    </location>
</feature>
<dbReference type="InterPro" id="IPR003587">
    <property type="entry name" value="Hint_dom_N"/>
</dbReference>
<dbReference type="InterPro" id="IPR001767">
    <property type="entry name" value="Hedgehog_Hint"/>
</dbReference>
<dbReference type="Pfam" id="PF01079">
    <property type="entry name" value="Hint"/>
    <property type="match status" value="1"/>
</dbReference>
<feature type="compositionally biased region" description="Polar residues" evidence="3">
    <location>
        <begin position="374"/>
        <end position="389"/>
    </location>
</feature>
<feature type="compositionally biased region" description="Basic and acidic residues" evidence="3">
    <location>
        <begin position="415"/>
        <end position="430"/>
    </location>
</feature>
<dbReference type="GO" id="GO:0005615">
    <property type="term" value="C:extracellular space"/>
    <property type="evidence" value="ECO:0007669"/>
    <property type="project" value="TreeGrafter"/>
</dbReference>
<dbReference type="GO" id="GO:0016539">
    <property type="term" value="P:intein-mediated protein splicing"/>
    <property type="evidence" value="ECO:0007669"/>
    <property type="project" value="InterPro"/>
</dbReference>
<dbReference type="GO" id="GO:0007267">
    <property type="term" value="P:cell-cell signaling"/>
    <property type="evidence" value="ECO:0007669"/>
    <property type="project" value="InterPro"/>
</dbReference>
<dbReference type="GO" id="GO:0005113">
    <property type="term" value="F:patched binding"/>
    <property type="evidence" value="ECO:0007669"/>
    <property type="project" value="TreeGrafter"/>
</dbReference>
<evidence type="ECO:0000256" key="2">
    <source>
        <dbReference type="ARBA" id="ARBA00022729"/>
    </source>
</evidence>
<dbReference type="CDD" id="cd00081">
    <property type="entry name" value="Hint"/>
    <property type="match status" value="1"/>
</dbReference>
<dbReference type="InterPro" id="IPR001657">
    <property type="entry name" value="Hedgehog"/>
</dbReference>
<evidence type="ECO:0000256" key="1">
    <source>
        <dbReference type="ARBA" id="ARBA00022473"/>
    </source>
</evidence>
<feature type="region of interest" description="Disordered" evidence="3">
    <location>
        <begin position="352"/>
        <end position="430"/>
    </location>
</feature>
<keyword evidence="6" id="KW-1185">Reference proteome</keyword>
<feature type="compositionally biased region" description="Pro residues" evidence="3">
    <location>
        <begin position="1"/>
        <end position="14"/>
    </location>
</feature>
<name>A0A7J6LC57_PERCH</name>
<keyword evidence="2" id="KW-0732">Signal</keyword>
<evidence type="ECO:0000313" key="6">
    <source>
        <dbReference type="Proteomes" id="UP000591131"/>
    </source>
</evidence>
<protein>
    <recommendedName>
        <fullName evidence="4">Hint domain-containing protein</fullName>
    </recommendedName>
</protein>
<dbReference type="PROSITE" id="PS50817">
    <property type="entry name" value="INTEIN_N_TER"/>
    <property type="match status" value="1"/>
</dbReference>
<dbReference type="GO" id="GO:0007224">
    <property type="term" value="P:smoothened signaling pathway"/>
    <property type="evidence" value="ECO:0007669"/>
    <property type="project" value="TreeGrafter"/>
</dbReference>
<reference evidence="5 6" key="1">
    <citation type="submission" date="2020-04" db="EMBL/GenBank/DDBJ databases">
        <title>Perkinsus chesapeaki whole genome sequence.</title>
        <authorList>
            <person name="Bogema D.R."/>
        </authorList>
    </citation>
    <scope>NUCLEOTIDE SEQUENCE [LARGE SCALE GENOMIC DNA]</scope>
    <source>
        <strain evidence="5">ATCC PRA-425</strain>
    </source>
</reference>
<dbReference type="OrthoDB" id="5212at2759"/>
<dbReference type="PANTHER" id="PTHR11889">
    <property type="entry name" value="HEDGEHOG"/>
    <property type="match status" value="1"/>
</dbReference>
<feature type="region of interest" description="Disordered" evidence="3">
    <location>
        <begin position="1"/>
        <end position="45"/>
    </location>
</feature>
<dbReference type="InterPro" id="IPR050387">
    <property type="entry name" value="Hedgehog_Signaling"/>
</dbReference>
<dbReference type="SMART" id="SM00306">
    <property type="entry name" value="HintN"/>
    <property type="match status" value="1"/>
</dbReference>
<dbReference type="PRINTS" id="PR00632">
    <property type="entry name" value="SONICHHOG"/>
</dbReference>
<gene>
    <name evidence="5" type="ORF">FOL47_008726</name>
</gene>
<evidence type="ECO:0000259" key="4">
    <source>
        <dbReference type="SMART" id="SM00306"/>
    </source>
</evidence>
<dbReference type="AlphaFoldDB" id="A0A7J6LC57"/>
<dbReference type="EMBL" id="JAAPAO010000574">
    <property type="protein sequence ID" value="KAF4656847.1"/>
    <property type="molecule type" value="Genomic_DNA"/>
</dbReference>
<dbReference type="Proteomes" id="UP000591131">
    <property type="component" value="Unassembled WGS sequence"/>
</dbReference>
<evidence type="ECO:0000313" key="5">
    <source>
        <dbReference type="EMBL" id="KAF4656847.1"/>
    </source>
</evidence>
<dbReference type="PANTHER" id="PTHR11889:SF31">
    <property type="entry name" value="PROTEIN HEDGEHOG"/>
    <property type="match status" value="1"/>
</dbReference>
<keyword evidence="1" id="KW-0217">Developmental protein</keyword>
<dbReference type="GO" id="GO:0005509">
    <property type="term" value="F:calcium ion binding"/>
    <property type="evidence" value="ECO:0007669"/>
    <property type="project" value="TreeGrafter"/>
</dbReference>
<evidence type="ECO:0000256" key="3">
    <source>
        <dbReference type="SAM" id="MobiDB-lite"/>
    </source>
</evidence>
<dbReference type="GO" id="GO:0010468">
    <property type="term" value="P:regulation of gene expression"/>
    <property type="evidence" value="ECO:0007669"/>
    <property type="project" value="TreeGrafter"/>
</dbReference>
<sequence length="701" mass="77756">MSSVPSPPEVPSSPPTTQTSSNNTTPKMDGVEKSPASDGKKSVFRPAGFPEEYTFQRGDWLCPSPGCEGVVTAGRLYRYCQNCGRHQPYKNLLMAIAQDSHFRTLPCTDQQCTGRDCHKAHGPGELRDYWKARKVRMSNDPPPVIPAPTDQEIGEFVQRWGLERTSARDILRSLSTHAADKLIRTFHVPQTVQEPFEALQRAAIELAKPQTYGIVTSSQMHSALLSLMRQTQPVGIACSRRGHLAVCQDRDTLLFELRNWEQEQLGLLAVALSFPGVGVVHSQDDRVQLGLHFPKKYVNLFERIRQVDRPGDCIYRSDDEWHRVTVRAQAARVDAMAAAAAHAATLGYGPPPPLSGLKAEGPPLLAPRPREAPNESSFSNSTPLRSPTQGMPVPAPPMGDHESPHALTDFSGHSSDTHHERHFTSEGELHKKEAFFGGALDKLKSKSHEMKEEHNKKYGLPSCFTGDNTVVEKHKGLVKMSELEVGDEVMCIIDDTLTYSEVTSWLHREPEFEWQPGTCIEINAQDDERGDEEEEGSSVLRLSADHLLFTQDRGPVAAKNIRPGDLIRKTFGNPVLPTAHWVQVELIRRLPDRETYPQLAGLYAPLTKSGTLIVSGVHCSCYAPPEPLVNKAWRTCGPTDVHDQCHWAVQPMNWMPQWMSGKLQEDGGLHPYARVLSDIADTVLSAGDRCSCVGPSRRVST</sequence>
<dbReference type="GO" id="GO:0001708">
    <property type="term" value="P:cell fate specification"/>
    <property type="evidence" value="ECO:0007669"/>
    <property type="project" value="TreeGrafter"/>
</dbReference>
<dbReference type="SUPFAM" id="SSF51294">
    <property type="entry name" value="Hedgehog/intein (Hint) domain"/>
    <property type="match status" value="1"/>
</dbReference>
<dbReference type="Gene3D" id="2.170.16.10">
    <property type="entry name" value="Hedgehog/Intein (Hint) domain"/>
    <property type="match status" value="1"/>
</dbReference>
<dbReference type="InterPro" id="IPR006141">
    <property type="entry name" value="Intein_N"/>
</dbReference>
<accession>A0A7J6LC57</accession>